<evidence type="ECO:0000259" key="2">
    <source>
        <dbReference type="PROSITE" id="PS51145"/>
    </source>
</evidence>
<evidence type="ECO:0000313" key="4">
    <source>
        <dbReference type="Proteomes" id="UP000034883"/>
    </source>
</evidence>
<dbReference type="Pfam" id="PF00791">
    <property type="entry name" value="ZU5"/>
    <property type="match status" value="1"/>
</dbReference>
<dbReference type="Proteomes" id="UP000034883">
    <property type="component" value="Chromosome"/>
</dbReference>
<feature type="signal peptide" evidence="1">
    <location>
        <begin position="1"/>
        <end position="24"/>
    </location>
</feature>
<proteinExistence type="predicted"/>
<dbReference type="Gene3D" id="2.60.220.30">
    <property type="match status" value="1"/>
</dbReference>
<sequence>MRSRHVLLVSILMLAAALSGCTQSHDRIEMPALGETAEITVGASGGTLALTGVEITIPPGALPSDRQVRVTVVDETPPSWLRPSSPILRFEPEGLEFDQPIEVRIPFSGDSRTATVFWSQREGDAFVPRATRIEGRVAIAESTHFSQAFVGSACEGDDCCDQANGELDVVLMVDNSNSMSEEQAALAAQLPRLARALASGDSNGDGVQDFPALESVRVGVVSSDMGAGGNSVPTCDGGAGGAMFGDDGVLRTAGRTSLPGCDASYPAFAEVGADSTSAEIEGFVRHVSCVGTIGTGGCGFEQQLESMLKAVTPATSPLRFFDDTMGHADGENAGFLRDDSMLAVVMLTDEDDCSVLDPEIIDPSGEYSSVDLNLRCHAFPEAVHDTERYVDGLLALRDQPADVIFASVAGVPTDALEGDPSLDTILSDARMQSVIDPDMPTRLTPSCEVPGIGNAFPPRRIVEVARDLDAAGAHGVVGSICQDDFTPVIDAILSRVASRARGECR</sequence>
<dbReference type="PROSITE" id="PS51145">
    <property type="entry name" value="ZU5"/>
    <property type="match status" value="1"/>
</dbReference>
<dbReference type="PROSITE" id="PS51257">
    <property type="entry name" value="PROKAR_LIPOPROTEIN"/>
    <property type="match status" value="1"/>
</dbReference>
<evidence type="ECO:0000256" key="1">
    <source>
        <dbReference type="SAM" id="SignalP"/>
    </source>
</evidence>
<dbReference type="AlphaFoldDB" id="A0A0F6SGB5"/>
<keyword evidence="4" id="KW-1185">Reference proteome</keyword>
<feature type="chain" id="PRO_5002509579" description="ZU5 domain-containing protein" evidence="1">
    <location>
        <begin position="25"/>
        <end position="505"/>
    </location>
</feature>
<name>A0A0F6SGB5_9BACT</name>
<organism evidence="3 4">
    <name type="scientific">Sandaracinus amylolyticus</name>
    <dbReference type="NCBI Taxonomy" id="927083"/>
    <lineage>
        <taxon>Bacteria</taxon>
        <taxon>Pseudomonadati</taxon>
        <taxon>Myxococcota</taxon>
        <taxon>Polyangia</taxon>
        <taxon>Polyangiales</taxon>
        <taxon>Sandaracinaceae</taxon>
        <taxon>Sandaracinus</taxon>
    </lineage>
</organism>
<reference evidence="3 4" key="1">
    <citation type="submission" date="2015-03" db="EMBL/GenBank/DDBJ databases">
        <title>Genome assembly of Sandaracinus amylolyticus DSM 53668.</title>
        <authorList>
            <person name="Sharma G."/>
            <person name="Subramanian S."/>
        </authorList>
    </citation>
    <scope>NUCLEOTIDE SEQUENCE [LARGE SCALE GENOMIC DNA]</scope>
    <source>
        <strain evidence="3 4">DSM 53668</strain>
    </source>
</reference>
<gene>
    <name evidence="3" type="ORF">DB32_005553</name>
</gene>
<keyword evidence="1" id="KW-0732">Signal</keyword>
<evidence type="ECO:0000313" key="3">
    <source>
        <dbReference type="EMBL" id="AKF08404.1"/>
    </source>
</evidence>
<dbReference type="KEGG" id="samy:DB32_005553"/>
<dbReference type="RefSeq" id="WP_053235553.1">
    <property type="nucleotide sequence ID" value="NZ_CP011125.1"/>
</dbReference>
<dbReference type="EMBL" id="CP011125">
    <property type="protein sequence ID" value="AKF08404.1"/>
    <property type="molecule type" value="Genomic_DNA"/>
</dbReference>
<feature type="domain" description="ZU5" evidence="2">
    <location>
        <begin position="35"/>
        <end position="154"/>
    </location>
</feature>
<dbReference type="STRING" id="927083.DB32_005553"/>
<dbReference type="InterPro" id="IPR000906">
    <property type="entry name" value="ZU5_dom"/>
</dbReference>
<protein>
    <recommendedName>
        <fullName evidence="2">ZU5 domain-containing protein</fullName>
    </recommendedName>
</protein>
<accession>A0A0F6SGB5</accession>